<dbReference type="AlphaFoldDB" id="A0A4Q1C894"/>
<evidence type="ECO:0000313" key="2">
    <source>
        <dbReference type="Proteomes" id="UP000290218"/>
    </source>
</evidence>
<dbReference type="RefSeq" id="WP_164976019.1">
    <property type="nucleotide sequence ID" value="NZ_SDHX01000001.1"/>
</dbReference>
<dbReference type="InterPro" id="IPR029058">
    <property type="entry name" value="AB_hydrolase_fold"/>
</dbReference>
<evidence type="ECO:0008006" key="3">
    <source>
        <dbReference type="Google" id="ProtNLM"/>
    </source>
</evidence>
<keyword evidence="2" id="KW-1185">Reference proteome</keyword>
<reference evidence="1 2" key="1">
    <citation type="submission" date="2019-01" db="EMBL/GenBank/DDBJ databases">
        <title>Lacunisphaera sp. strain TWA-58.</title>
        <authorList>
            <person name="Chen W.-M."/>
        </authorList>
    </citation>
    <scope>NUCLEOTIDE SEQUENCE [LARGE SCALE GENOMIC DNA]</scope>
    <source>
        <strain evidence="1 2">TWA-58</strain>
    </source>
</reference>
<dbReference type="Proteomes" id="UP000290218">
    <property type="component" value="Unassembled WGS sequence"/>
</dbReference>
<protein>
    <recommendedName>
        <fullName evidence="3">Alpha/beta hydrolase</fullName>
    </recommendedName>
</protein>
<dbReference type="Gene3D" id="3.40.50.1820">
    <property type="entry name" value="alpha/beta hydrolase"/>
    <property type="match status" value="1"/>
</dbReference>
<dbReference type="EMBL" id="SDHX01000001">
    <property type="protein sequence ID" value="RXK55070.1"/>
    <property type="molecule type" value="Genomic_DNA"/>
</dbReference>
<evidence type="ECO:0000313" key="1">
    <source>
        <dbReference type="EMBL" id="RXK55070.1"/>
    </source>
</evidence>
<dbReference type="SUPFAM" id="SSF53474">
    <property type="entry name" value="alpha/beta-Hydrolases"/>
    <property type="match status" value="1"/>
</dbReference>
<name>A0A4Q1C894_9BACT</name>
<organism evidence="1 2">
    <name type="scientific">Oleiharenicola lentus</name>
    <dbReference type="NCBI Taxonomy" id="2508720"/>
    <lineage>
        <taxon>Bacteria</taxon>
        <taxon>Pseudomonadati</taxon>
        <taxon>Verrucomicrobiota</taxon>
        <taxon>Opitutia</taxon>
        <taxon>Opitutales</taxon>
        <taxon>Opitutaceae</taxon>
        <taxon>Oleiharenicola</taxon>
    </lineage>
</organism>
<gene>
    <name evidence="1" type="ORF">ESB00_03990</name>
</gene>
<sequence>MHTRFAYVYVGFLMLNCFYGLRAQELPPPSVGGVVDIEATAGNEVHSQQHDYQPAKPYVILAERIERTVWPLSVQEIEPAAPGTQTTVFSLDPNYAANHPEIIRPIRGVGLSYLGSESRYRVITLQTVWDSAGHPTFDLEALSEDGQKSFAIKGSGAGRIIVNSHGPSYVPRPMFYIADVTETKGKVSWFAWSPTAQYRHLPGIQFYWTETQPDGTSVVYHTNAYDLVAPGQGQFKPLGVVNTTGTPGHGRQATLVRQPFLAAEAYEKLQQADWVFTDAYQPVSEAEAHYAFGPDAASASKLRYKLKIQPGLARTITWMETFTPEGATEPTDLQFRSEAVANDATATQAHLIDPFARKNGQSGRYRVVAFESDNYDATLTADANGDGALLPASGPMTDHVIANADTVSATQPYLLTANLDDDDNDGIPDAFDGQVDGPDDLADFFPVFLNIKSLLTALPSDVVCKLSHADGALNFIYTDLKQSNAFSFRNNPWGYAYGPEFIQPAAEATVLPITQEGVALSDDFLNRIRYENQGVILIEARFSSSAPLVLTLETDSGTALVSLPLQAIGLGLYVDANRDGEIKTDGSDQPDASLGFRFWINDDDDDGDIAETGPTLVGNPDEPGRLAGFWELDGRTPDHDKAGVDGRSDLIDFFPIYIDIRDLLHELPPIAGHREYKLKHADSALNFVYTDLARTEAFDYLKHSKERAAYGFPAVEKLAHEASITNIPSAGVVLDSTFLDRIKNSPEKGVILVEGKGATSEPLRLVVEEDGAEIAGFSVYLKISEVERMYRWANLRAVTGQAVNRQTDLSEPSGYPDSATNGKMFIFVHGYNVNERQSRAWNAEAFKRMWQSGSRAMFTAVSWNGDHSQVPYVGFSPDYWDNITQAFQTAQFLAPLVNDLPGSSKVIAGHSMGNVVVSSAIKDHALNASRYLMLNAAVALEAYDTSDSAMSVNAMRPNEWQDYERRLWSTDWHKLFSEGDGRRGLTWMDRFGNLPNAINIYSSGENVLNNNDETPGEIPSVGTERIWIIQEMAKGTTHLAALLTFDIQGGWGYNTEWLIPETTVSGGPHGGTTTTYRRRTPDEASALTEGQLRNEPFFRPFNNDDFASPTGGSAAAADLVNRADALGGAIPALSFPAGRNPVPLFTVTSRNIDLMAMQDGWPQERLDDEGERVKNVFPYIGRWFHSDIKNIAYVFNHRAWDKLVTESFLK</sequence>
<proteinExistence type="predicted"/>
<comment type="caution">
    <text evidence="1">The sequence shown here is derived from an EMBL/GenBank/DDBJ whole genome shotgun (WGS) entry which is preliminary data.</text>
</comment>
<accession>A0A4Q1C894</accession>